<accession>A0A3N0IJ77</accession>
<keyword evidence="1" id="KW-0812">Transmembrane</keyword>
<dbReference type="Proteomes" id="UP000271472">
    <property type="component" value="Unassembled WGS sequence"/>
</dbReference>
<comment type="caution">
    <text evidence="2">The sequence shown here is derived from an EMBL/GenBank/DDBJ whole genome shotgun (WGS) entry which is preliminary data.</text>
</comment>
<keyword evidence="3" id="KW-1185">Reference proteome</keyword>
<feature type="transmembrane region" description="Helical" evidence="1">
    <location>
        <begin position="18"/>
        <end position="38"/>
    </location>
</feature>
<dbReference type="OrthoDB" id="9815367at2"/>
<dbReference type="RefSeq" id="WP_123218835.1">
    <property type="nucleotide sequence ID" value="NZ_JACHYQ010000001.1"/>
</dbReference>
<sequence length="108" mass="11823">MFHEITDSQLAKRRTRRIAVTCAVACVLVAAFLIVGALQTHAREQGAAALRESIINAAKQCCAIEGSYPSTLEHLEEHYGVVVNDDDYVVSYESFADNVMPTVVVTPR</sequence>
<protein>
    <submittedName>
        <fullName evidence="2">Uncharacterized protein</fullName>
    </submittedName>
</protein>
<dbReference type="GeneID" id="98662640"/>
<dbReference type="AlphaFoldDB" id="A0A3N0IJ77"/>
<evidence type="ECO:0000256" key="1">
    <source>
        <dbReference type="SAM" id="Phobius"/>
    </source>
</evidence>
<evidence type="ECO:0000313" key="3">
    <source>
        <dbReference type="Proteomes" id="UP000271472"/>
    </source>
</evidence>
<name>A0A3N0IJ77_9ACTN</name>
<evidence type="ECO:0000313" key="2">
    <source>
        <dbReference type="EMBL" id="RNM37038.1"/>
    </source>
</evidence>
<reference evidence="3" key="1">
    <citation type="submission" date="2018-05" db="EMBL/GenBank/DDBJ databases">
        <title>Genome Sequencing of selected type strains of the family Eggerthellaceae.</title>
        <authorList>
            <person name="Danylec N."/>
            <person name="Stoll D.A."/>
            <person name="Doetsch A."/>
            <person name="Huch M."/>
        </authorList>
    </citation>
    <scope>NUCLEOTIDE SEQUENCE [LARGE SCALE GENOMIC DNA]</scope>
    <source>
        <strain evidence="3">DSM 22006</strain>
    </source>
</reference>
<gene>
    <name evidence="2" type="ORF">DMP05_01390</name>
</gene>
<organism evidence="2 3">
    <name type="scientific">Slackia isoflavoniconvertens</name>
    <dbReference type="NCBI Taxonomy" id="572010"/>
    <lineage>
        <taxon>Bacteria</taxon>
        <taxon>Bacillati</taxon>
        <taxon>Actinomycetota</taxon>
        <taxon>Coriobacteriia</taxon>
        <taxon>Eggerthellales</taxon>
        <taxon>Eggerthellaceae</taxon>
        <taxon>Slackia</taxon>
    </lineage>
</organism>
<proteinExistence type="predicted"/>
<dbReference type="EMBL" id="QIBZ01000002">
    <property type="protein sequence ID" value="RNM37038.1"/>
    <property type="molecule type" value="Genomic_DNA"/>
</dbReference>
<keyword evidence="1" id="KW-0472">Membrane</keyword>
<keyword evidence="1" id="KW-1133">Transmembrane helix</keyword>